<protein>
    <recommendedName>
        <fullName evidence="6">Terpene synthase</fullName>
        <ecNumber evidence="6">4.2.3.-</ecNumber>
    </recommendedName>
</protein>
<dbReference type="AlphaFoldDB" id="A0AAV9ZEH9"/>
<dbReference type="EMBL" id="JAWWNJ010000157">
    <property type="protein sequence ID" value="KAK6980733.1"/>
    <property type="molecule type" value="Genomic_DNA"/>
</dbReference>
<organism evidence="7 8">
    <name type="scientific">Favolaschia claudopus</name>
    <dbReference type="NCBI Taxonomy" id="2862362"/>
    <lineage>
        <taxon>Eukaryota</taxon>
        <taxon>Fungi</taxon>
        <taxon>Dikarya</taxon>
        <taxon>Basidiomycota</taxon>
        <taxon>Agaricomycotina</taxon>
        <taxon>Agaricomycetes</taxon>
        <taxon>Agaricomycetidae</taxon>
        <taxon>Agaricales</taxon>
        <taxon>Marasmiineae</taxon>
        <taxon>Mycenaceae</taxon>
        <taxon>Favolaschia</taxon>
    </lineage>
</organism>
<dbReference type="SFLD" id="SFLDS00005">
    <property type="entry name" value="Isoprenoid_Synthase_Type_I"/>
    <property type="match status" value="1"/>
</dbReference>
<evidence type="ECO:0000256" key="2">
    <source>
        <dbReference type="ARBA" id="ARBA00006333"/>
    </source>
</evidence>
<dbReference type="InterPro" id="IPR008949">
    <property type="entry name" value="Isoprenoid_synthase_dom_sf"/>
</dbReference>
<dbReference type="InterPro" id="IPR034686">
    <property type="entry name" value="Terpene_cyclase-like_2"/>
</dbReference>
<evidence type="ECO:0000256" key="4">
    <source>
        <dbReference type="ARBA" id="ARBA00022842"/>
    </source>
</evidence>
<dbReference type="GO" id="GO:0010333">
    <property type="term" value="F:terpene synthase activity"/>
    <property type="evidence" value="ECO:0007669"/>
    <property type="project" value="InterPro"/>
</dbReference>
<keyword evidence="4 6" id="KW-0460">Magnesium</keyword>
<dbReference type="GO" id="GO:0046872">
    <property type="term" value="F:metal ion binding"/>
    <property type="evidence" value="ECO:0007669"/>
    <property type="project" value="UniProtKB-KW"/>
</dbReference>
<dbReference type="Proteomes" id="UP001362999">
    <property type="component" value="Unassembled WGS sequence"/>
</dbReference>
<dbReference type="Pfam" id="PF19086">
    <property type="entry name" value="Terpene_syn_C_2"/>
    <property type="match status" value="1"/>
</dbReference>
<evidence type="ECO:0000256" key="6">
    <source>
        <dbReference type="RuleBase" id="RU366034"/>
    </source>
</evidence>
<name>A0AAV9ZEH9_9AGAR</name>
<comment type="caution">
    <text evidence="7">The sequence shown here is derived from an EMBL/GenBank/DDBJ whole genome shotgun (WGS) entry which is preliminary data.</text>
</comment>
<dbReference type="PANTHER" id="PTHR35201:SF4">
    <property type="entry name" value="BETA-PINACENE SYNTHASE-RELATED"/>
    <property type="match status" value="1"/>
</dbReference>
<evidence type="ECO:0000256" key="5">
    <source>
        <dbReference type="ARBA" id="ARBA00023239"/>
    </source>
</evidence>
<proteinExistence type="inferred from homology"/>
<keyword evidence="8" id="KW-1185">Reference proteome</keyword>
<gene>
    <name evidence="7" type="ORF">R3P38DRAFT_3466035</name>
</gene>
<comment type="cofactor">
    <cofactor evidence="1 6">
        <name>Mg(2+)</name>
        <dbReference type="ChEBI" id="CHEBI:18420"/>
    </cofactor>
</comment>
<accession>A0AAV9ZEH9</accession>
<keyword evidence="5 6" id="KW-0456">Lyase</keyword>
<reference evidence="7 8" key="1">
    <citation type="journal article" date="2024" name="J Genomics">
        <title>Draft genome sequencing and assembly of Favolaschia claudopus CIRM-BRFM 2984 isolated from oak limbs.</title>
        <authorList>
            <person name="Navarro D."/>
            <person name="Drula E."/>
            <person name="Chaduli D."/>
            <person name="Cazenave R."/>
            <person name="Ahrendt S."/>
            <person name="Wang J."/>
            <person name="Lipzen A."/>
            <person name="Daum C."/>
            <person name="Barry K."/>
            <person name="Grigoriev I.V."/>
            <person name="Favel A."/>
            <person name="Rosso M.N."/>
            <person name="Martin F."/>
        </authorList>
    </citation>
    <scope>NUCLEOTIDE SEQUENCE [LARGE SCALE GENOMIC DNA]</scope>
    <source>
        <strain evidence="7 8">CIRM-BRFM 2984</strain>
    </source>
</reference>
<evidence type="ECO:0000256" key="1">
    <source>
        <dbReference type="ARBA" id="ARBA00001946"/>
    </source>
</evidence>
<dbReference type="EC" id="4.2.3.-" evidence="6"/>
<sequence>MAPQKIYLPETTKQWPWPRLLHPDYEKVSAESNTWFQGFKPFNKKSQYAFDKCDFGRLASLAYPRASREHLRAGCDLMNCFFVIDEYTDVESEAVVREMIDIVIDALRNPHKSRPEGEVVLGEIVRQFWALTLKTASESSARHFLDSFIDYLESVVEQAKDRESPTSLTIEGYRKMRRRNIGIRPSFMPAELHLDIPDEVFYHPSIQNLQWNIAELIFLDNDMFSYNKEQATGDDCHNILTIAMREFNIDLDGAMAWLYEHHAKVQAEFLAGLQEVPSFGLEIDEHVRDYIWSMGIWPRSNDSWSFECGRYFGSKGLEIQRTRYVPLLPKVGRDMTLKRENVNVLLVEL</sequence>
<dbReference type="Gene3D" id="1.10.600.10">
    <property type="entry name" value="Farnesyl Diphosphate Synthase"/>
    <property type="match status" value="1"/>
</dbReference>
<dbReference type="SFLD" id="SFLDG01020">
    <property type="entry name" value="Terpene_Cyclase_Like_2"/>
    <property type="match status" value="1"/>
</dbReference>
<dbReference type="PANTHER" id="PTHR35201">
    <property type="entry name" value="TERPENE SYNTHASE"/>
    <property type="match status" value="1"/>
</dbReference>
<dbReference type="SUPFAM" id="SSF48576">
    <property type="entry name" value="Terpenoid synthases"/>
    <property type="match status" value="1"/>
</dbReference>
<evidence type="ECO:0000256" key="3">
    <source>
        <dbReference type="ARBA" id="ARBA00022723"/>
    </source>
</evidence>
<keyword evidence="3 6" id="KW-0479">Metal-binding</keyword>
<dbReference type="GO" id="GO:0008299">
    <property type="term" value="P:isoprenoid biosynthetic process"/>
    <property type="evidence" value="ECO:0007669"/>
    <property type="project" value="UniProtKB-ARBA"/>
</dbReference>
<evidence type="ECO:0000313" key="8">
    <source>
        <dbReference type="Proteomes" id="UP001362999"/>
    </source>
</evidence>
<comment type="similarity">
    <text evidence="2 6">Belongs to the terpene synthase family.</text>
</comment>
<evidence type="ECO:0000313" key="7">
    <source>
        <dbReference type="EMBL" id="KAK6980733.1"/>
    </source>
</evidence>